<name>A0A820MA93_9BILA</name>
<protein>
    <submittedName>
        <fullName evidence="1">Uncharacterized protein</fullName>
    </submittedName>
</protein>
<accession>A0A820MA93</accession>
<reference evidence="1" key="1">
    <citation type="submission" date="2021-02" db="EMBL/GenBank/DDBJ databases">
        <authorList>
            <person name="Nowell W R."/>
        </authorList>
    </citation>
    <scope>NUCLEOTIDE SEQUENCE</scope>
</reference>
<dbReference type="AlphaFoldDB" id="A0A820MA93"/>
<dbReference type="Proteomes" id="UP000663844">
    <property type="component" value="Unassembled WGS sequence"/>
</dbReference>
<evidence type="ECO:0000313" key="2">
    <source>
        <dbReference type="Proteomes" id="UP000663844"/>
    </source>
</evidence>
<evidence type="ECO:0000313" key="1">
    <source>
        <dbReference type="EMBL" id="CAF4371248.1"/>
    </source>
</evidence>
<dbReference type="EMBL" id="CAJOAZ010022989">
    <property type="protein sequence ID" value="CAF4371248.1"/>
    <property type="molecule type" value="Genomic_DNA"/>
</dbReference>
<gene>
    <name evidence="1" type="ORF">OXD698_LOCUS49853</name>
</gene>
<comment type="caution">
    <text evidence="1">The sequence shown here is derived from an EMBL/GenBank/DDBJ whole genome shotgun (WGS) entry which is preliminary data.</text>
</comment>
<proteinExistence type="predicted"/>
<organism evidence="1 2">
    <name type="scientific">Adineta steineri</name>
    <dbReference type="NCBI Taxonomy" id="433720"/>
    <lineage>
        <taxon>Eukaryota</taxon>
        <taxon>Metazoa</taxon>
        <taxon>Spiralia</taxon>
        <taxon>Gnathifera</taxon>
        <taxon>Rotifera</taxon>
        <taxon>Eurotatoria</taxon>
        <taxon>Bdelloidea</taxon>
        <taxon>Adinetida</taxon>
        <taxon>Adinetidae</taxon>
        <taxon>Adineta</taxon>
    </lineage>
</organism>
<sequence>VLNLPKPREHHPEREVGPGAILAGTIIQGMRLAEAKGADMTFNDDQDTSDQGKKFQYIDDILRWRAITMSDHILYSVINAKGQESAHIIR</sequence>
<feature type="non-terminal residue" evidence="1">
    <location>
        <position position="1"/>
    </location>
</feature>